<dbReference type="Gene3D" id="3.40.50.720">
    <property type="entry name" value="NAD(P)-binding Rossmann-like Domain"/>
    <property type="match status" value="1"/>
</dbReference>
<dbReference type="Pfam" id="PF16363">
    <property type="entry name" value="GDP_Man_Dehyd"/>
    <property type="match status" value="1"/>
</dbReference>
<dbReference type="Proteomes" id="UP001176941">
    <property type="component" value="Chromosome 28"/>
</dbReference>
<evidence type="ECO:0000256" key="6">
    <source>
        <dbReference type="ARBA" id="ARBA00031085"/>
    </source>
</evidence>
<evidence type="ECO:0000256" key="1">
    <source>
        <dbReference type="ARBA" id="ARBA00001937"/>
    </source>
</evidence>
<dbReference type="InterPro" id="IPR016040">
    <property type="entry name" value="NAD(P)-bd_dom"/>
</dbReference>
<dbReference type="PANTHER" id="PTHR43715:SF1">
    <property type="entry name" value="GDP-MANNOSE 4,6 DEHYDRATASE"/>
    <property type="match status" value="1"/>
</dbReference>
<feature type="compositionally biased region" description="Basic residues" evidence="7">
    <location>
        <begin position="355"/>
        <end position="367"/>
    </location>
</feature>
<keyword evidence="5" id="KW-0456">Lyase</keyword>
<evidence type="ECO:0000259" key="8">
    <source>
        <dbReference type="Pfam" id="PF16363"/>
    </source>
</evidence>
<accession>A0ABN8Z8X8</accession>
<evidence type="ECO:0000256" key="7">
    <source>
        <dbReference type="SAM" id="MobiDB-lite"/>
    </source>
</evidence>
<comment type="cofactor">
    <cofactor evidence="1">
        <name>NADP(+)</name>
        <dbReference type="ChEBI" id="CHEBI:58349"/>
    </cofactor>
</comment>
<dbReference type="InterPro" id="IPR036291">
    <property type="entry name" value="NAD(P)-bd_dom_sf"/>
</dbReference>
<name>A0ABN8Z8X8_RANTA</name>
<sequence length="488" mass="53097">MAQAVAHCPGARGAGDAETGKPRKVALITGITGQDGSYLAEFLLEKGYEVHGIVRRSSSFNTGRIEHLYKNPQAHTEGNMKLHYGDLTDSTCLVKIINEVKPTEIYNLGAQSHVKISFDLAEYTADVDGVGTLRLLDAVKTCGLINSVRFYQASTSELYGKVQEIPQKETTPFYPRSPYGAAKLYAYWIVVNFREAYSLFAVNGILFNHESPRRGANFVTRKISRSVAKIHLGQLECFSLGNLDAKRDWGHAKDYVEHSLCPGRARASELHLVSTRTRGLCSWGTETQQSGGLRPDRSPAAELGELPALPGPLAPRSDKGPWTAPASGLRPAAALPVAPSPADSRVSAPEDDRRRSRGPRTRVRKKPQQLCKEGRRPAVPSRDFRCGVLVPSCRLGKVQRQRSWAFGRPCRGHQRGPGDGVRTWGKGRLLQTALSAAHIKCVVRTAAVPASEANATFAGSLPVGSGLWEPVLCWTTLKDGASALGMNR</sequence>
<feature type="domain" description="NAD(P)-binding" evidence="8">
    <location>
        <begin position="27"/>
        <end position="258"/>
    </location>
</feature>
<dbReference type="NCBIfam" id="TIGR01472">
    <property type="entry name" value="gmd"/>
    <property type="match status" value="1"/>
</dbReference>
<dbReference type="EC" id="4.2.1.47" evidence="4"/>
<dbReference type="CDD" id="cd05260">
    <property type="entry name" value="GDP_MD_SDR_e"/>
    <property type="match status" value="1"/>
</dbReference>
<proteinExistence type="inferred from homology"/>
<comment type="similarity">
    <text evidence="3">Belongs to the NAD(P)-dependent epimerase/dehydratase family. GDP-mannose 4,6-dehydratase subfamily.</text>
</comment>
<dbReference type="SUPFAM" id="SSF51735">
    <property type="entry name" value="NAD(P)-binding Rossmann-fold domains"/>
    <property type="match status" value="1"/>
</dbReference>
<organism evidence="9 10">
    <name type="scientific">Rangifer tarandus platyrhynchus</name>
    <name type="common">Svalbard reindeer</name>
    <dbReference type="NCBI Taxonomy" id="3082113"/>
    <lineage>
        <taxon>Eukaryota</taxon>
        <taxon>Metazoa</taxon>
        <taxon>Chordata</taxon>
        <taxon>Craniata</taxon>
        <taxon>Vertebrata</taxon>
        <taxon>Euteleostomi</taxon>
        <taxon>Mammalia</taxon>
        <taxon>Eutheria</taxon>
        <taxon>Laurasiatheria</taxon>
        <taxon>Artiodactyla</taxon>
        <taxon>Ruminantia</taxon>
        <taxon>Pecora</taxon>
        <taxon>Cervidae</taxon>
        <taxon>Odocoileinae</taxon>
        <taxon>Rangifer</taxon>
    </lineage>
</organism>
<evidence type="ECO:0000256" key="3">
    <source>
        <dbReference type="ARBA" id="ARBA00009263"/>
    </source>
</evidence>
<evidence type="ECO:0000256" key="4">
    <source>
        <dbReference type="ARBA" id="ARBA00011989"/>
    </source>
</evidence>
<comment type="pathway">
    <text evidence="2">Nucleotide-sugar biosynthesis; GDP-L-fucose biosynthesis via de novo pathway; GDP-L-fucose from GDP-alpha-D-mannose: step 1/2.</text>
</comment>
<keyword evidence="10" id="KW-1185">Reference proteome</keyword>
<dbReference type="EMBL" id="OX459964">
    <property type="protein sequence ID" value="CAI9169053.1"/>
    <property type="molecule type" value="Genomic_DNA"/>
</dbReference>
<evidence type="ECO:0000313" key="10">
    <source>
        <dbReference type="Proteomes" id="UP001176941"/>
    </source>
</evidence>
<dbReference type="InterPro" id="IPR006368">
    <property type="entry name" value="GDP_Man_deHydtase"/>
</dbReference>
<feature type="region of interest" description="Disordered" evidence="7">
    <location>
        <begin position="283"/>
        <end position="378"/>
    </location>
</feature>
<evidence type="ECO:0000256" key="2">
    <source>
        <dbReference type="ARBA" id="ARBA00004912"/>
    </source>
</evidence>
<feature type="compositionally biased region" description="Low complexity" evidence="7">
    <location>
        <begin position="331"/>
        <end position="342"/>
    </location>
</feature>
<evidence type="ECO:0000313" key="9">
    <source>
        <dbReference type="EMBL" id="CAI9169053.1"/>
    </source>
</evidence>
<reference evidence="9" key="1">
    <citation type="submission" date="2023-04" db="EMBL/GenBank/DDBJ databases">
        <authorList>
            <consortium name="ELIXIR-Norway"/>
        </authorList>
    </citation>
    <scope>NUCLEOTIDE SEQUENCE [LARGE SCALE GENOMIC DNA]</scope>
</reference>
<protein>
    <recommendedName>
        <fullName evidence="4">GDP-mannose 4,6-dehydratase</fullName>
        <ecNumber evidence="4">4.2.1.47</ecNumber>
    </recommendedName>
    <alternativeName>
        <fullName evidence="6">GDP-D-mannose dehydratase</fullName>
    </alternativeName>
</protein>
<evidence type="ECO:0000256" key="5">
    <source>
        <dbReference type="ARBA" id="ARBA00023239"/>
    </source>
</evidence>
<dbReference type="PANTHER" id="PTHR43715">
    <property type="entry name" value="GDP-MANNOSE 4,6-DEHYDRATASE"/>
    <property type="match status" value="1"/>
</dbReference>
<gene>
    <name evidence="9" type="ORF">MRATA1EN1_LOCUS18015</name>
</gene>